<evidence type="ECO:0000313" key="8">
    <source>
        <dbReference type="Proteomes" id="UP000310636"/>
    </source>
</evidence>
<evidence type="ECO:0000256" key="3">
    <source>
        <dbReference type="ARBA" id="ARBA00022475"/>
    </source>
</evidence>
<dbReference type="OrthoDB" id="9811865at2"/>
<dbReference type="PANTHER" id="PTHR37316:SF3">
    <property type="entry name" value="TEICHOIC ACID GLYCEROL-PHOSPHATE TRANSFERASE"/>
    <property type="match status" value="1"/>
</dbReference>
<dbReference type="AlphaFoldDB" id="A0A4S4C015"/>
<keyword evidence="6" id="KW-0472">Membrane</keyword>
<dbReference type="Proteomes" id="UP000310636">
    <property type="component" value="Unassembled WGS sequence"/>
</dbReference>
<evidence type="ECO:0000256" key="4">
    <source>
        <dbReference type="ARBA" id="ARBA00022679"/>
    </source>
</evidence>
<protein>
    <recommendedName>
        <fullName evidence="9">CDP-glycerol glycerophosphotransferase family protein</fullName>
    </recommendedName>
</protein>
<comment type="caution">
    <text evidence="7">The sequence shown here is derived from an EMBL/GenBank/DDBJ whole genome shotgun (WGS) entry which is preliminary data.</text>
</comment>
<dbReference type="EMBL" id="SSOB01000010">
    <property type="protein sequence ID" value="THF80793.1"/>
    <property type="molecule type" value="Genomic_DNA"/>
</dbReference>
<reference evidence="7 8" key="1">
    <citation type="submission" date="2019-04" db="EMBL/GenBank/DDBJ databases">
        <title>Cohnella sp. nov. isolated from preserved vegetables.</title>
        <authorList>
            <person name="Lin S.-Y."/>
            <person name="Hung M.-H."/>
            <person name="Young C.-C."/>
        </authorList>
    </citation>
    <scope>NUCLEOTIDE SEQUENCE [LARGE SCALE GENOMIC DNA]</scope>
    <source>
        <strain evidence="7 8">CC-MHH1044</strain>
    </source>
</reference>
<comment type="subcellular location">
    <subcellularLocation>
        <location evidence="1">Cell membrane</location>
        <topology evidence="1">Peripheral membrane protein</topology>
    </subcellularLocation>
</comment>
<dbReference type="Gene3D" id="3.40.50.12580">
    <property type="match status" value="1"/>
</dbReference>
<dbReference type="Gene3D" id="3.40.50.720">
    <property type="entry name" value="NAD(P)-binding Rossmann-like Domain"/>
    <property type="match status" value="1"/>
</dbReference>
<name>A0A4S4C015_9BACL</name>
<organism evidence="7 8">
    <name type="scientific">Cohnella fermenti</name>
    <dbReference type="NCBI Taxonomy" id="2565925"/>
    <lineage>
        <taxon>Bacteria</taxon>
        <taxon>Bacillati</taxon>
        <taxon>Bacillota</taxon>
        <taxon>Bacilli</taxon>
        <taxon>Bacillales</taxon>
        <taxon>Paenibacillaceae</taxon>
        <taxon>Cohnella</taxon>
    </lineage>
</organism>
<evidence type="ECO:0000256" key="5">
    <source>
        <dbReference type="ARBA" id="ARBA00022944"/>
    </source>
</evidence>
<dbReference type="InterPro" id="IPR043148">
    <property type="entry name" value="TagF_C"/>
</dbReference>
<evidence type="ECO:0000256" key="1">
    <source>
        <dbReference type="ARBA" id="ARBA00004202"/>
    </source>
</evidence>
<keyword evidence="4" id="KW-0808">Transferase</keyword>
<evidence type="ECO:0000256" key="2">
    <source>
        <dbReference type="ARBA" id="ARBA00010488"/>
    </source>
</evidence>
<keyword evidence="5" id="KW-0777">Teichoic acid biosynthesis</keyword>
<dbReference type="Gene3D" id="3.40.50.11820">
    <property type="match status" value="1"/>
</dbReference>
<keyword evidence="3" id="KW-1003">Cell membrane</keyword>
<dbReference type="SUPFAM" id="SSF53335">
    <property type="entry name" value="S-adenosyl-L-methionine-dependent methyltransferases"/>
    <property type="match status" value="1"/>
</dbReference>
<dbReference type="GO" id="GO:0047355">
    <property type="term" value="F:CDP-glycerol glycerophosphotransferase activity"/>
    <property type="evidence" value="ECO:0007669"/>
    <property type="project" value="InterPro"/>
</dbReference>
<dbReference type="RefSeq" id="WP_136369632.1">
    <property type="nucleotide sequence ID" value="NZ_SSOB01000010.1"/>
</dbReference>
<dbReference type="Pfam" id="PF04464">
    <property type="entry name" value="Glyphos_transf"/>
    <property type="match status" value="1"/>
</dbReference>
<dbReference type="InterPro" id="IPR007554">
    <property type="entry name" value="Glycerophosphate_synth"/>
</dbReference>
<keyword evidence="8" id="KW-1185">Reference proteome</keyword>
<dbReference type="InterPro" id="IPR029063">
    <property type="entry name" value="SAM-dependent_MTases_sf"/>
</dbReference>
<evidence type="ECO:0000256" key="6">
    <source>
        <dbReference type="ARBA" id="ARBA00023136"/>
    </source>
</evidence>
<dbReference type="GO" id="GO:0019350">
    <property type="term" value="P:teichoic acid biosynthetic process"/>
    <property type="evidence" value="ECO:0007669"/>
    <property type="project" value="UniProtKB-KW"/>
</dbReference>
<comment type="similarity">
    <text evidence="2">Belongs to the CDP-glycerol glycerophosphotransferase family.</text>
</comment>
<dbReference type="SUPFAM" id="SSF53756">
    <property type="entry name" value="UDP-Glycosyltransferase/glycogen phosphorylase"/>
    <property type="match status" value="1"/>
</dbReference>
<dbReference type="GO" id="GO:0005886">
    <property type="term" value="C:plasma membrane"/>
    <property type="evidence" value="ECO:0007669"/>
    <property type="project" value="UniProtKB-SubCell"/>
</dbReference>
<dbReference type="InterPro" id="IPR043149">
    <property type="entry name" value="TagF_N"/>
</dbReference>
<accession>A0A4S4C015</accession>
<gene>
    <name evidence="7" type="ORF">E6C55_09930</name>
</gene>
<dbReference type="PANTHER" id="PTHR37316">
    <property type="entry name" value="TEICHOIC ACID GLYCEROL-PHOSPHATE PRIMASE"/>
    <property type="match status" value="1"/>
</dbReference>
<evidence type="ECO:0000313" key="7">
    <source>
        <dbReference type="EMBL" id="THF80793.1"/>
    </source>
</evidence>
<dbReference type="InterPro" id="IPR051612">
    <property type="entry name" value="Teichoic_Acid_Biosynth"/>
</dbReference>
<proteinExistence type="inferred from homology"/>
<evidence type="ECO:0008006" key="9">
    <source>
        <dbReference type="Google" id="ProtNLM"/>
    </source>
</evidence>
<sequence>MKVQTIRRMIAYYLRQIPAKNEVFKRPIILFGTGQVGTEALHILAKRYKVSFFVDNDTKKWGKQIEGTPIKQPTIDNLKGSLILIASSFVKEISIQLNENGLERYVDYFPLYGDINHAYSPLFVKAMNRLSRWFPRSKRQVIIGGWHGLRFADNSRYLFIMINQYKHEFGIKKITWITQSNEVYAFLKSNKFNVRLKDSWGTVWASLRAKYHIIDQQRHDINPLYSAGAVRLQLWHGIPIKKLNGKSYLGSADPDIGLWNDFSLLASSAKVADILSQEMEVPKSLITISEVPRNQVLTLKSLLDVSLPDETRCIELINDYKAKGKKIIGYFPTFREKSRVKMDILDSPTFHAFLRSRNLIMVVKEHFNSKISHTNSKTDDVVRLPKQVDLYPFLSLFDLVVTDYSSIAFDFLIYQKPLLFYPYDYEEYRDHERGFAMDYDQYTPGIKVFNEEQLMNAIHEVLINGVDEYKDWRLRLREELFESNSEKLVPLRSLFQTRKKRL</sequence>